<keyword evidence="2" id="KW-1185">Reference proteome</keyword>
<dbReference type="EMBL" id="CAXHTB010000018">
    <property type="protein sequence ID" value="CAL0325060.1"/>
    <property type="molecule type" value="Genomic_DNA"/>
</dbReference>
<organism evidence="1 2">
    <name type="scientific">Lupinus luteus</name>
    <name type="common">European yellow lupine</name>
    <dbReference type="NCBI Taxonomy" id="3873"/>
    <lineage>
        <taxon>Eukaryota</taxon>
        <taxon>Viridiplantae</taxon>
        <taxon>Streptophyta</taxon>
        <taxon>Embryophyta</taxon>
        <taxon>Tracheophyta</taxon>
        <taxon>Spermatophyta</taxon>
        <taxon>Magnoliopsida</taxon>
        <taxon>eudicotyledons</taxon>
        <taxon>Gunneridae</taxon>
        <taxon>Pentapetalae</taxon>
        <taxon>rosids</taxon>
        <taxon>fabids</taxon>
        <taxon>Fabales</taxon>
        <taxon>Fabaceae</taxon>
        <taxon>Papilionoideae</taxon>
        <taxon>50 kb inversion clade</taxon>
        <taxon>genistoids sensu lato</taxon>
        <taxon>core genistoids</taxon>
        <taxon>Genisteae</taxon>
        <taxon>Lupinus</taxon>
    </lineage>
</organism>
<sequence length="104" mass="11195">MDQTSLSYVHEAVGQPVSKFSNPALSAVVPLVVQHGPLVAAPSAASVSCVAALEVWKLGEKIGLLGNDNEDEIIQKLIAVEDRDNAKFEDARRRSNGFDDINLH</sequence>
<dbReference type="Proteomes" id="UP001497480">
    <property type="component" value="Unassembled WGS sequence"/>
</dbReference>
<dbReference type="AlphaFoldDB" id="A0AAV1XT92"/>
<evidence type="ECO:0000313" key="2">
    <source>
        <dbReference type="Proteomes" id="UP001497480"/>
    </source>
</evidence>
<gene>
    <name evidence="1" type="ORF">LLUT_LOCUS26120</name>
</gene>
<evidence type="ECO:0000313" key="1">
    <source>
        <dbReference type="EMBL" id="CAL0325060.1"/>
    </source>
</evidence>
<comment type="caution">
    <text evidence="1">The sequence shown here is derived from an EMBL/GenBank/DDBJ whole genome shotgun (WGS) entry which is preliminary data.</text>
</comment>
<protein>
    <submittedName>
        <fullName evidence="1">Uncharacterized protein</fullName>
    </submittedName>
</protein>
<name>A0AAV1XT92_LUPLU</name>
<proteinExistence type="predicted"/>
<accession>A0AAV1XT92</accession>
<reference evidence="1 2" key="1">
    <citation type="submission" date="2024-03" db="EMBL/GenBank/DDBJ databases">
        <authorList>
            <person name="Martinez-Hernandez J."/>
        </authorList>
    </citation>
    <scope>NUCLEOTIDE SEQUENCE [LARGE SCALE GENOMIC DNA]</scope>
</reference>